<dbReference type="NCBIfam" id="TIGR00172">
    <property type="entry name" value="maf"/>
    <property type="match status" value="1"/>
</dbReference>
<feature type="site" description="Important for substrate specificity" evidence="4">
    <location>
        <position position="77"/>
    </location>
</feature>
<dbReference type="KEGG" id="sbn:Sbal195_0521"/>
<dbReference type="Gene3D" id="3.90.950.10">
    <property type="match status" value="1"/>
</dbReference>
<keyword evidence="4" id="KW-0963">Cytoplasm</keyword>
<dbReference type="Pfam" id="PF02545">
    <property type="entry name" value="Maf"/>
    <property type="match status" value="1"/>
</dbReference>
<dbReference type="AlphaFoldDB" id="A9KZE0"/>
<evidence type="ECO:0000256" key="3">
    <source>
        <dbReference type="ARBA" id="ARBA00023080"/>
    </source>
</evidence>
<dbReference type="SUPFAM" id="SSF52972">
    <property type="entry name" value="ITPase-like"/>
    <property type="match status" value="1"/>
</dbReference>
<evidence type="ECO:0000313" key="6">
    <source>
        <dbReference type="Proteomes" id="UP000000770"/>
    </source>
</evidence>
<comment type="function">
    <text evidence="4">Nucleoside triphosphate pyrophosphatase that hydrolyzes dTTP and UTP. May have a dual role in cell division arrest and in preventing the incorporation of modified nucleotides into cellular nucleic acids.</text>
</comment>
<dbReference type="EMBL" id="CP000891">
    <property type="protein sequence ID" value="ABX47699.1"/>
    <property type="molecule type" value="Genomic_DNA"/>
</dbReference>
<dbReference type="Proteomes" id="UP000000770">
    <property type="component" value="Chromosome"/>
</dbReference>
<dbReference type="PANTHER" id="PTHR43213">
    <property type="entry name" value="BIFUNCTIONAL DTTP/UTP PYROPHOSPHATASE/METHYLTRANSFERASE PROTEIN-RELATED"/>
    <property type="match status" value="1"/>
</dbReference>
<keyword evidence="3 4" id="KW-0546">Nucleotide metabolism</keyword>
<evidence type="ECO:0000256" key="4">
    <source>
        <dbReference type="HAMAP-Rule" id="MF_00528"/>
    </source>
</evidence>
<evidence type="ECO:0000256" key="1">
    <source>
        <dbReference type="ARBA" id="ARBA00001968"/>
    </source>
</evidence>
<dbReference type="GO" id="GO:0005737">
    <property type="term" value="C:cytoplasm"/>
    <property type="evidence" value="ECO:0007669"/>
    <property type="project" value="UniProtKB-SubCell"/>
</dbReference>
<dbReference type="PIRSF" id="PIRSF006305">
    <property type="entry name" value="Maf"/>
    <property type="match status" value="1"/>
</dbReference>
<feature type="site" description="Important for substrate specificity" evidence="4">
    <location>
        <position position="11"/>
    </location>
</feature>
<reference evidence="5 6" key="1">
    <citation type="submission" date="2007-11" db="EMBL/GenBank/DDBJ databases">
        <title>Complete sequence of chromosome of Shewanella baltica OS195.</title>
        <authorList>
            <consortium name="US DOE Joint Genome Institute"/>
            <person name="Copeland A."/>
            <person name="Lucas S."/>
            <person name="Lapidus A."/>
            <person name="Barry K."/>
            <person name="Glavina del Rio T."/>
            <person name="Dalin E."/>
            <person name="Tice H."/>
            <person name="Pitluck S."/>
            <person name="Chain P."/>
            <person name="Malfatti S."/>
            <person name="Shin M."/>
            <person name="Vergez L."/>
            <person name="Schmutz J."/>
            <person name="Larimer F."/>
            <person name="Land M."/>
            <person name="Hauser L."/>
            <person name="Kyrpides N."/>
            <person name="Kim E."/>
            <person name="Brettar I."/>
            <person name="Rodrigues J."/>
            <person name="Konstantinidis K."/>
            <person name="Klappenbach J."/>
            <person name="Hofle M."/>
            <person name="Tiedje J."/>
            <person name="Richardson P."/>
        </authorList>
    </citation>
    <scope>NUCLEOTIDE SEQUENCE [LARGE SCALE GENOMIC DNA]</scope>
    <source>
        <strain evidence="5 6">OS195</strain>
    </source>
</reference>
<comment type="catalytic activity">
    <reaction evidence="4">
        <text>UTP + H2O = UMP + diphosphate + H(+)</text>
        <dbReference type="Rhea" id="RHEA:29395"/>
        <dbReference type="ChEBI" id="CHEBI:15377"/>
        <dbReference type="ChEBI" id="CHEBI:15378"/>
        <dbReference type="ChEBI" id="CHEBI:33019"/>
        <dbReference type="ChEBI" id="CHEBI:46398"/>
        <dbReference type="ChEBI" id="CHEBI:57865"/>
        <dbReference type="EC" id="3.6.1.9"/>
    </reaction>
</comment>
<dbReference type="EC" id="3.6.1.9" evidence="4"/>
<dbReference type="HAMAP" id="MF_00528">
    <property type="entry name" value="Maf"/>
    <property type="match status" value="1"/>
</dbReference>
<dbReference type="GO" id="GO:0009117">
    <property type="term" value="P:nucleotide metabolic process"/>
    <property type="evidence" value="ECO:0007669"/>
    <property type="project" value="UniProtKB-KW"/>
</dbReference>
<organism evidence="5 6">
    <name type="scientific">Shewanella baltica (strain OS195)</name>
    <dbReference type="NCBI Taxonomy" id="399599"/>
    <lineage>
        <taxon>Bacteria</taxon>
        <taxon>Pseudomonadati</taxon>
        <taxon>Pseudomonadota</taxon>
        <taxon>Gammaproteobacteria</taxon>
        <taxon>Alteromonadales</taxon>
        <taxon>Shewanellaceae</taxon>
        <taxon>Shewanella</taxon>
    </lineage>
</organism>
<comment type="subcellular location">
    <subcellularLocation>
        <location evidence="4">Cytoplasm</location>
    </subcellularLocation>
</comment>
<comment type="cofactor">
    <cofactor evidence="1 4">
        <name>a divalent metal cation</name>
        <dbReference type="ChEBI" id="CHEBI:60240"/>
    </cofactor>
</comment>
<dbReference type="GeneID" id="11770847"/>
<comment type="similarity">
    <text evidence="4">Belongs to the Maf family. YhdE subfamily.</text>
</comment>
<dbReference type="GO" id="GO:0036218">
    <property type="term" value="F:dTTP diphosphatase activity"/>
    <property type="evidence" value="ECO:0007669"/>
    <property type="project" value="RHEA"/>
</dbReference>
<dbReference type="RefSeq" id="WP_006087040.1">
    <property type="nucleotide sequence ID" value="NC_009997.1"/>
</dbReference>
<feature type="site" description="Important for substrate specificity" evidence="4">
    <location>
        <position position="165"/>
    </location>
</feature>
<sequence length="200" mass="21347">MDLVLASTSPRRKELLAHIGLGRPEFCFTQVAPDIDETVQQGEAPRDYVRRLAAEKAHAGLALCADMSQPAVLGSDTIVVLENQILGKPLDVADAKRTLIELSGRTHTVMTAVALTYQADVDLSFKTSVRLVETQVRFCALSAADIDAYVASQEPMDKAGSYGIQGLGGCFVAEIEGSYSGVVGLPLVETRELLAEVGLI</sequence>
<gene>
    <name evidence="5" type="ordered locus">Sbal195_0521</name>
</gene>
<dbReference type="PANTHER" id="PTHR43213:SF5">
    <property type="entry name" value="BIFUNCTIONAL DTTP_UTP PYROPHOSPHATASE_METHYLTRANSFERASE PROTEIN-RELATED"/>
    <property type="match status" value="1"/>
</dbReference>
<dbReference type="GO" id="GO:0036221">
    <property type="term" value="F:UTP diphosphatase activity"/>
    <property type="evidence" value="ECO:0007669"/>
    <property type="project" value="RHEA"/>
</dbReference>
<evidence type="ECO:0000313" key="5">
    <source>
        <dbReference type="EMBL" id="ABX47699.1"/>
    </source>
</evidence>
<keyword evidence="2 4" id="KW-0378">Hydrolase</keyword>
<dbReference type="HOGENOM" id="CLU_040416_2_1_6"/>
<dbReference type="InterPro" id="IPR029001">
    <property type="entry name" value="ITPase-like_fam"/>
</dbReference>
<dbReference type="InterPro" id="IPR003697">
    <property type="entry name" value="Maf-like"/>
</dbReference>
<feature type="active site" description="Proton acceptor" evidence="4">
    <location>
        <position position="76"/>
    </location>
</feature>
<accession>A9KZE0</accession>
<proteinExistence type="inferred from homology"/>
<comment type="catalytic activity">
    <reaction evidence="4">
        <text>dTTP + H2O = dTMP + diphosphate + H(+)</text>
        <dbReference type="Rhea" id="RHEA:28534"/>
        <dbReference type="ChEBI" id="CHEBI:15377"/>
        <dbReference type="ChEBI" id="CHEBI:15378"/>
        <dbReference type="ChEBI" id="CHEBI:33019"/>
        <dbReference type="ChEBI" id="CHEBI:37568"/>
        <dbReference type="ChEBI" id="CHEBI:63528"/>
        <dbReference type="EC" id="3.6.1.9"/>
    </reaction>
</comment>
<name>A9KZE0_SHEB9</name>
<dbReference type="CDD" id="cd00555">
    <property type="entry name" value="Maf"/>
    <property type="match status" value="1"/>
</dbReference>
<comment type="caution">
    <text evidence="4">Lacks conserved residue(s) required for the propagation of feature annotation.</text>
</comment>
<protein>
    <recommendedName>
        <fullName evidence="4">dTTP/UTP pyrophosphatase</fullName>
        <shortName evidence="4">dTTPase/UTPase</shortName>
        <ecNumber evidence="4">3.6.1.9</ecNumber>
    </recommendedName>
    <alternativeName>
        <fullName evidence="4">Nucleoside triphosphate pyrophosphatase</fullName>
    </alternativeName>
    <alternativeName>
        <fullName evidence="4">Nucleotide pyrophosphatase</fullName>
        <shortName evidence="4">Nucleotide PPase</shortName>
    </alternativeName>
</protein>
<evidence type="ECO:0000256" key="2">
    <source>
        <dbReference type="ARBA" id="ARBA00022801"/>
    </source>
</evidence>